<feature type="domain" description="Rho-GAP" evidence="2">
    <location>
        <begin position="54"/>
        <end position="244"/>
    </location>
</feature>
<proteinExistence type="predicted"/>
<dbReference type="OrthoDB" id="410651at2759"/>
<feature type="compositionally biased region" description="Polar residues" evidence="1">
    <location>
        <begin position="256"/>
        <end position="265"/>
    </location>
</feature>
<dbReference type="InParanoid" id="A0A067R412"/>
<feature type="region of interest" description="Disordered" evidence="1">
    <location>
        <begin position="256"/>
        <end position="288"/>
    </location>
</feature>
<dbReference type="STRING" id="136037.A0A067R412"/>
<evidence type="ECO:0000313" key="3">
    <source>
        <dbReference type="EMBL" id="KDR17799.1"/>
    </source>
</evidence>
<dbReference type="InterPro" id="IPR008936">
    <property type="entry name" value="Rho_GTPase_activation_prot"/>
</dbReference>
<sequence length="1213" mass="135047">MFISDVVGSSKEELHNVIVYDLRHIGVKHRIKKSACKNSQHLKHGSTDTKVFKVPLHHLVHEVVFLNFGTAIEVPCFVARACSYIKQHIQTEGIFRKAGSTSRQRELKASVECGKMFGPEHHVIDVANILKKFFRELPEPLIPHAYHEVLLRCLLLKDNKTEGILLTCLLIPTVHINTLAYLMQFLQEVASHSDTNKMDVTNLALIIAPSVMPVEEKIVVYGTSRLSHHVEVVELLISNADKIGNLPESIRERLAANNSVPSLSNDEQDGDSSRQNKKKKKRRSGSITRMLNGLKKMVGKGTPEVDEGHLITSTPDFSTPYVKSSKKRKAAEVTSAFSSKKRQDVLQMLPQSVALANIPYTPSRSMAHDLYVSSPVCSHPNPSRKVKSPQSVKQRHRRFFTPKLHTESVIKKINGKDTYDSCKKTRLSVGSWSGKKQKPEELAVVCNPFGSDITCHSDHASRGSSLERSWTAGPWARKKLLNLSDIPMFSPSIGSGVDITSDGELAQVENRCVPVIQDAQVNLCDNPIHVLQPDRHETEFVRIPKSEYEAIKNIVSVIENRILQEFGNMSSASDTDSSACPLNVPSSTEASNNTELVQTAYERTLVESEKLGDASADHLARRLSRELRIHRSLENKVIRSPSARKIGTIRRRSKKNAKPVFRKSSENNGLGRNMSWHLAVIPSCTEINQLCPRTNLKRGRPNTVFTGLPQPSPRNAVSTEHKRIACKSQHDQPSEGGIEEILQKYQSCLLDDEMMNMMDLTQYLDVCRKVVGPMTRSKARRASSFHGSEWAFRNQSFRSEHFTDVMKSNSDGNIAQTTIHSSLGPKVNADIVDRRKQQEDGEWKTADVFFSGDQNIKEEVPVTGRASVAKLRIENAGMVLERMKLFDAKANCSLGYHEKEKSMTDSKTKRLVNIPSVFGCNANATRSVGIQYSGNIPTKKHSVSRSSHSKSVQRIHSSLVAKSGVSDLEDSFKDSPKKMGTPRRRHGMKSPNGSHQKQKLKVRKSPSKADPISIGSPAATIRRKHNSMKLTRDRVCTNVKANLTVPIKWLSTEKENVLFPCDNTYIQPNMGSQSGKDVKEDSQLTFAQANMPNTLKEVCSPAVCKTSFSPLKDCNRIEVNSQIPHCTIKDPSVVTCSGCRTPRETPYIKKALLTKSPSQFCRTPKGSLLSTDRSGCHHQTPMKAVADFGCGTTVASPRRHSPRLLGIKSRNLS</sequence>
<dbReference type="PANTHER" id="PTHR15670">
    <property type="entry name" value="RHO GTPASE ACTIVATING PROTEIN 11A"/>
    <property type="match status" value="1"/>
</dbReference>
<dbReference type="SUPFAM" id="SSF48350">
    <property type="entry name" value="GTPase activation domain, GAP"/>
    <property type="match status" value="1"/>
</dbReference>
<dbReference type="PANTHER" id="PTHR15670:SF4">
    <property type="entry name" value="RHO GTPASE-ACTIVATING PROTEIN 11A"/>
    <property type="match status" value="1"/>
</dbReference>
<dbReference type="Gene3D" id="1.10.555.10">
    <property type="entry name" value="Rho GTPase activation protein"/>
    <property type="match status" value="1"/>
</dbReference>
<reference evidence="3 4" key="1">
    <citation type="journal article" date="2014" name="Nat. Commun.">
        <title>Molecular traces of alternative social organization in a termite genome.</title>
        <authorList>
            <person name="Terrapon N."/>
            <person name="Li C."/>
            <person name="Robertson H.M."/>
            <person name="Ji L."/>
            <person name="Meng X."/>
            <person name="Booth W."/>
            <person name="Chen Z."/>
            <person name="Childers C.P."/>
            <person name="Glastad K.M."/>
            <person name="Gokhale K."/>
            <person name="Gowin J."/>
            <person name="Gronenberg W."/>
            <person name="Hermansen R.A."/>
            <person name="Hu H."/>
            <person name="Hunt B.G."/>
            <person name="Huylmans A.K."/>
            <person name="Khalil S.M."/>
            <person name="Mitchell R.D."/>
            <person name="Munoz-Torres M.C."/>
            <person name="Mustard J.A."/>
            <person name="Pan H."/>
            <person name="Reese J.T."/>
            <person name="Scharf M.E."/>
            <person name="Sun F."/>
            <person name="Vogel H."/>
            <person name="Xiao J."/>
            <person name="Yang W."/>
            <person name="Yang Z."/>
            <person name="Yang Z."/>
            <person name="Zhou J."/>
            <person name="Zhu J."/>
            <person name="Brent C.S."/>
            <person name="Elsik C.G."/>
            <person name="Goodisman M.A."/>
            <person name="Liberles D.A."/>
            <person name="Roe R.M."/>
            <person name="Vargo E.L."/>
            <person name="Vilcinskas A."/>
            <person name="Wang J."/>
            <person name="Bornberg-Bauer E."/>
            <person name="Korb J."/>
            <person name="Zhang G."/>
            <person name="Liebig J."/>
        </authorList>
    </citation>
    <scope>NUCLEOTIDE SEQUENCE [LARGE SCALE GENOMIC DNA]</scope>
    <source>
        <tissue evidence="3">Whole organism</tissue>
    </source>
</reference>
<evidence type="ECO:0000256" key="1">
    <source>
        <dbReference type="SAM" id="MobiDB-lite"/>
    </source>
</evidence>
<dbReference type="PROSITE" id="PS50238">
    <property type="entry name" value="RHOGAP"/>
    <property type="match status" value="1"/>
</dbReference>
<feature type="region of interest" description="Disordered" evidence="1">
    <location>
        <begin position="936"/>
        <end position="1018"/>
    </location>
</feature>
<gene>
    <name evidence="3" type="ORF">L798_08145</name>
</gene>
<feature type="compositionally biased region" description="Basic residues" evidence="1">
    <location>
        <begin position="275"/>
        <end position="284"/>
    </location>
</feature>
<dbReference type="GO" id="GO:0007165">
    <property type="term" value="P:signal transduction"/>
    <property type="evidence" value="ECO:0007669"/>
    <property type="project" value="InterPro"/>
</dbReference>
<name>A0A067R412_ZOONE</name>
<keyword evidence="4" id="KW-1185">Reference proteome</keyword>
<dbReference type="InterPro" id="IPR000198">
    <property type="entry name" value="RhoGAP_dom"/>
</dbReference>
<protein>
    <submittedName>
        <fullName evidence="3">Rho GTPase-activating protein 11A</fullName>
    </submittedName>
</protein>
<feature type="compositionally biased region" description="Basic residues" evidence="1">
    <location>
        <begin position="938"/>
        <end position="953"/>
    </location>
</feature>
<dbReference type="AlphaFoldDB" id="A0A067R412"/>
<feature type="compositionally biased region" description="Basic residues" evidence="1">
    <location>
        <begin position="996"/>
        <end position="1006"/>
    </location>
</feature>
<evidence type="ECO:0000313" key="4">
    <source>
        <dbReference type="Proteomes" id="UP000027135"/>
    </source>
</evidence>
<dbReference type="Pfam" id="PF00620">
    <property type="entry name" value="RhoGAP"/>
    <property type="match status" value="1"/>
</dbReference>
<dbReference type="eggNOG" id="KOG2710">
    <property type="taxonomic scope" value="Eukaryota"/>
</dbReference>
<dbReference type="SMART" id="SM00324">
    <property type="entry name" value="RhoGAP"/>
    <property type="match status" value="1"/>
</dbReference>
<accession>A0A067R412</accession>
<dbReference type="Proteomes" id="UP000027135">
    <property type="component" value="Unassembled WGS sequence"/>
</dbReference>
<dbReference type="EMBL" id="KK852718">
    <property type="protein sequence ID" value="KDR17799.1"/>
    <property type="molecule type" value="Genomic_DNA"/>
</dbReference>
<organism evidence="3 4">
    <name type="scientific">Zootermopsis nevadensis</name>
    <name type="common">Dampwood termite</name>
    <dbReference type="NCBI Taxonomy" id="136037"/>
    <lineage>
        <taxon>Eukaryota</taxon>
        <taxon>Metazoa</taxon>
        <taxon>Ecdysozoa</taxon>
        <taxon>Arthropoda</taxon>
        <taxon>Hexapoda</taxon>
        <taxon>Insecta</taxon>
        <taxon>Pterygota</taxon>
        <taxon>Neoptera</taxon>
        <taxon>Polyneoptera</taxon>
        <taxon>Dictyoptera</taxon>
        <taxon>Blattodea</taxon>
        <taxon>Blattoidea</taxon>
        <taxon>Termitoidae</taxon>
        <taxon>Termopsidae</taxon>
        <taxon>Zootermopsis</taxon>
    </lineage>
</organism>
<dbReference type="GO" id="GO:0005096">
    <property type="term" value="F:GTPase activator activity"/>
    <property type="evidence" value="ECO:0007669"/>
    <property type="project" value="TreeGrafter"/>
</dbReference>
<evidence type="ECO:0000259" key="2">
    <source>
        <dbReference type="PROSITE" id="PS50238"/>
    </source>
</evidence>
<feature type="region of interest" description="Disordered" evidence="1">
    <location>
        <begin position="570"/>
        <end position="593"/>
    </location>
</feature>
<dbReference type="InterPro" id="IPR042869">
    <property type="entry name" value="ARHGAP11A/B"/>
</dbReference>